<keyword evidence="6" id="KW-0418">Kinase</keyword>
<comment type="catalytic activity">
    <reaction evidence="1">
        <text>ATP + protein L-histidine = ADP + protein N-phospho-L-histidine.</text>
        <dbReference type="EC" id="2.7.13.3"/>
    </reaction>
</comment>
<evidence type="ECO:0000256" key="7">
    <source>
        <dbReference type="ARBA" id="ARBA00022840"/>
    </source>
</evidence>
<dbReference type="Gene3D" id="1.10.287.130">
    <property type="match status" value="1"/>
</dbReference>
<dbReference type="PANTHER" id="PTHR43065">
    <property type="entry name" value="SENSOR HISTIDINE KINASE"/>
    <property type="match status" value="1"/>
</dbReference>
<keyword evidence="8" id="KW-0902">Two-component regulatory system</keyword>
<keyword evidence="3" id="KW-0597">Phosphoprotein</keyword>
<dbReference type="GO" id="GO:0005524">
    <property type="term" value="F:ATP binding"/>
    <property type="evidence" value="ECO:0007669"/>
    <property type="project" value="UniProtKB-KW"/>
</dbReference>
<dbReference type="EMBL" id="CP017269">
    <property type="protein sequence ID" value="AOT69183.1"/>
    <property type="molecule type" value="Genomic_DNA"/>
</dbReference>
<dbReference type="SUPFAM" id="SSF47384">
    <property type="entry name" value="Homodimeric domain of signal transducing histidine kinase"/>
    <property type="match status" value="1"/>
</dbReference>
<keyword evidence="10" id="KW-0812">Transmembrane</keyword>
<keyword evidence="13" id="KW-1185">Reference proteome</keyword>
<dbReference type="PANTHER" id="PTHR43065:SF10">
    <property type="entry name" value="PEROXIDE STRESS-ACTIVATED HISTIDINE KINASE MAK3"/>
    <property type="match status" value="1"/>
</dbReference>
<gene>
    <name evidence="12" type="ORF">Gferi_06160</name>
</gene>
<evidence type="ECO:0000256" key="8">
    <source>
        <dbReference type="ARBA" id="ARBA00023012"/>
    </source>
</evidence>
<dbReference type="PROSITE" id="PS50109">
    <property type="entry name" value="HIS_KIN"/>
    <property type="match status" value="1"/>
</dbReference>
<dbReference type="InterPro" id="IPR036890">
    <property type="entry name" value="HATPase_C_sf"/>
</dbReference>
<dbReference type="SMART" id="SM00387">
    <property type="entry name" value="HATPase_c"/>
    <property type="match status" value="1"/>
</dbReference>
<dbReference type="GO" id="GO:0000155">
    <property type="term" value="F:phosphorelay sensor kinase activity"/>
    <property type="evidence" value="ECO:0007669"/>
    <property type="project" value="InterPro"/>
</dbReference>
<dbReference type="SMART" id="SM00388">
    <property type="entry name" value="HisKA"/>
    <property type="match status" value="1"/>
</dbReference>
<keyword evidence="7" id="KW-0067">ATP-binding</keyword>
<dbReference type="Proteomes" id="UP000095743">
    <property type="component" value="Chromosome"/>
</dbReference>
<evidence type="ECO:0000256" key="9">
    <source>
        <dbReference type="SAM" id="Coils"/>
    </source>
</evidence>
<feature type="transmembrane region" description="Helical" evidence="10">
    <location>
        <begin position="89"/>
        <end position="106"/>
    </location>
</feature>
<feature type="domain" description="Histidine kinase" evidence="11">
    <location>
        <begin position="261"/>
        <end position="469"/>
    </location>
</feature>
<dbReference type="SUPFAM" id="SSF55785">
    <property type="entry name" value="PYP-like sensor domain (PAS domain)"/>
    <property type="match status" value="1"/>
</dbReference>
<keyword evidence="10" id="KW-1133">Transmembrane helix</keyword>
<dbReference type="Gene3D" id="3.30.565.10">
    <property type="entry name" value="Histidine kinase-like ATPase, C-terminal domain"/>
    <property type="match status" value="1"/>
</dbReference>
<evidence type="ECO:0000313" key="12">
    <source>
        <dbReference type="EMBL" id="AOT69183.1"/>
    </source>
</evidence>
<feature type="transmembrane region" description="Helical" evidence="10">
    <location>
        <begin position="12"/>
        <end position="29"/>
    </location>
</feature>
<dbReference type="AlphaFoldDB" id="A0A1D8GE47"/>
<feature type="transmembrane region" description="Helical" evidence="10">
    <location>
        <begin position="60"/>
        <end position="77"/>
    </location>
</feature>
<evidence type="ECO:0000256" key="2">
    <source>
        <dbReference type="ARBA" id="ARBA00012438"/>
    </source>
</evidence>
<reference evidence="12 13" key="1">
    <citation type="submission" date="2016-09" db="EMBL/GenBank/DDBJ databases">
        <title>Genomic analysis reveals versatility of anaerobic energy metabolism of Geosporobacter ferrireducens IRF9 of phylum Firmicutes.</title>
        <authorList>
            <person name="Kim S.-J."/>
        </authorList>
    </citation>
    <scope>NUCLEOTIDE SEQUENCE [LARGE SCALE GENOMIC DNA]</scope>
    <source>
        <strain evidence="12 13">IRF9</strain>
    </source>
</reference>
<dbReference type="CDD" id="cd00130">
    <property type="entry name" value="PAS"/>
    <property type="match status" value="1"/>
</dbReference>
<dbReference type="RefSeq" id="WP_069974749.1">
    <property type="nucleotide sequence ID" value="NZ_CP017269.1"/>
</dbReference>
<dbReference type="InterPro" id="IPR035965">
    <property type="entry name" value="PAS-like_dom_sf"/>
</dbReference>
<dbReference type="InterPro" id="IPR003594">
    <property type="entry name" value="HATPase_dom"/>
</dbReference>
<evidence type="ECO:0000256" key="4">
    <source>
        <dbReference type="ARBA" id="ARBA00022679"/>
    </source>
</evidence>
<dbReference type="InterPro" id="IPR005467">
    <property type="entry name" value="His_kinase_dom"/>
</dbReference>
<protein>
    <recommendedName>
        <fullName evidence="2">histidine kinase</fullName>
        <ecNumber evidence="2">2.7.13.3</ecNumber>
    </recommendedName>
</protein>
<evidence type="ECO:0000256" key="1">
    <source>
        <dbReference type="ARBA" id="ARBA00000085"/>
    </source>
</evidence>
<dbReference type="SUPFAM" id="SSF55874">
    <property type="entry name" value="ATPase domain of HSP90 chaperone/DNA topoisomerase II/histidine kinase"/>
    <property type="match status" value="1"/>
</dbReference>
<dbReference type="EC" id="2.7.13.3" evidence="2"/>
<dbReference type="InterPro" id="IPR036097">
    <property type="entry name" value="HisK_dim/P_sf"/>
</dbReference>
<dbReference type="CDD" id="cd00082">
    <property type="entry name" value="HisKA"/>
    <property type="match status" value="1"/>
</dbReference>
<dbReference type="GO" id="GO:0006355">
    <property type="term" value="P:regulation of DNA-templated transcription"/>
    <property type="evidence" value="ECO:0007669"/>
    <property type="project" value="InterPro"/>
</dbReference>
<keyword evidence="4" id="KW-0808">Transferase</keyword>
<dbReference type="KEGG" id="gfe:Gferi_06160"/>
<evidence type="ECO:0000256" key="3">
    <source>
        <dbReference type="ARBA" id="ARBA00022553"/>
    </source>
</evidence>
<accession>A0A1D8GE47</accession>
<evidence type="ECO:0000256" key="10">
    <source>
        <dbReference type="SAM" id="Phobius"/>
    </source>
</evidence>
<dbReference type="Gene3D" id="3.30.450.20">
    <property type="entry name" value="PAS domain"/>
    <property type="match status" value="1"/>
</dbReference>
<dbReference type="Pfam" id="PF02518">
    <property type="entry name" value="HATPase_c"/>
    <property type="match status" value="1"/>
</dbReference>
<sequence length="475" mass="53932">MKSFIRRFAYEIIIFILMTAVSIIHFYAIDFSGKPFHNFYRLLYTIPILLAAFKYGFKGGVITPIITGLIYSPHILLSTGIGSQTYNELLDITLFFVVGIITGTLVEKRNIRLMKLENQLKQYVLLEEYTNGIIESIKLGVIVVNNDMLITIINQGAKEVLNINEDYLGKDLHEVFICCDRIKEKIKTAIHQNHIIENNEFVVKKEEEKELNIKVSVFPLTFQDISKGAVITVDDITEMKKLQYHIQRNDKLAALGELSTGVAHEIRNPLAIIKAVGQTMKSEIQDNKEALKELEIIDEEVERANKIVTTLMKFAKPNKNIMEYCMINNVIDDILMIMNKYIVQNEVSIVFNRMADSQEIKVDKELLKQAFMNIIFNGVDAMARGGILKIATENLENKWIKIRFEDTGMGIEEKHLEKIFNPFFTTKDEGTGLGLSIVHRIIEDHNGLINVSSKAGQGTIFEILLPAGEGVGSNR</sequence>
<name>A0A1D8GE47_9FIRM</name>
<proteinExistence type="predicted"/>
<dbReference type="SMART" id="SM00091">
    <property type="entry name" value="PAS"/>
    <property type="match status" value="1"/>
</dbReference>
<dbReference type="InterPro" id="IPR004358">
    <property type="entry name" value="Sig_transdc_His_kin-like_C"/>
</dbReference>
<dbReference type="PRINTS" id="PR00344">
    <property type="entry name" value="BCTRLSENSOR"/>
</dbReference>
<dbReference type="Pfam" id="PF13426">
    <property type="entry name" value="PAS_9"/>
    <property type="match status" value="1"/>
</dbReference>
<evidence type="ECO:0000259" key="11">
    <source>
        <dbReference type="PROSITE" id="PS50109"/>
    </source>
</evidence>
<dbReference type="Pfam" id="PF00512">
    <property type="entry name" value="HisKA"/>
    <property type="match status" value="1"/>
</dbReference>
<dbReference type="InterPro" id="IPR000014">
    <property type="entry name" value="PAS"/>
</dbReference>
<keyword evidence="5" id="KW-0547">Nucleotide-binding</keyword>
<dbReference type="STRING" id="1424294.Gferi_06160"/>
<dbReference type="InterPro" id="IPR003661">
    <property type="entry name" value="HisK_dim/P_dom"/>
</dbReference>
<keyword evidence="9" id="KW-0175">Coiled coil</keyword>
<evidence type="ECO:0000256" key="5">
    <source>
        <dbReference type="ARBA" id="ARBA00022741"/>
    </source>
</evidence>
<keyword evidence="10" id="KW-0472">Membrane</keyword>
<feature type="coiled-coil region" evidence="9">
    <location>
        <begin position="280"/>
        <end position="307"/>
    </location>
</feature>
<evidence type="ECO:0000256" key="6">
    <source>
        <dbReference type="ARBA" id="ARBA00022777"/>
    </source>
</evidence>
<evidence type="ECO:0000313" key="13">
    <source>
        <dbReference type="Proteomes" id="UP000095743"/>
    </source>
</evidence>
<dbReference type="OrthoDB" id="9764522at2"/>
<organism evidence="12 13">
    <name type="scientific">Geosporobacter ferrireducens</name>
    <dbReference type="NCBI Taxonomy" id="1424294"/>
    <lineage>
        <taxon>Bacteria</taxon>
        <taxon>Bacillati</taxon>
        <taxon>Bacillota</taxon>
        <taxon>Clostridia</taxon>
        <taxon>Peptostreptococcales</taxon>
        <taxon>Thermotaleaceae</taxon>
        <taxon>Geosporobacter</taxon>
    </lineage>
</organism>